<reference evidence="1 2" key="1">
    <citation type="journal article" date="2018" name="Front. Microbiol.">
        <title>Genome-Based Analysis Reveals the Taxonomy and Diversity of the Family Idiomarinaceae.</title>
        <authorList>
            <person name="Liu Y."/>
            <person name="Lai Q."/>
            <person name="Shao Z."/>
        </authorList>
    </citation>
    <scope>NUCLEOTIDE SEQUENCE [LARGE SCALE GENOMIC DNA]</scope>
    <source>
        <strain evidence="1 2">CF12-14</strain>
    </source>
</reference>
<dbReference type="Proteomes" id="UP000287865">
    <property type="component" value="Unassembled WGS sequence"/>
</dbReference>
<name>A0ABY0BW08_9GAMM</name>
<evidence type="ECO:0000313" key="2">
    <source>
        <dbReference type="Proteomes" id="UP000287865"/>
    </source>
</evidence>
<dbReference type="EMBL" id="PIPK01000001">
    <property type="protein sequence ID" value="RUO28458.1"/>
    <property type="molecule type" value="Genomic_DNA"/>
</dbReference>
<proteinExistence type="predicted"/>
<keyword evidence="2" id="KW-1185">Reference proteome</keyword>
<gene>
    <name evidence="1" type="ORF">CWE07_01225</name>
</gene>
<evidence type="ECO:0000313" key="1">
    <source>
        <dbReference type="EMBL" id="RUO28458.1"/>
    </source>
</evidence>
<sequence>MVTAASHEIRPVVGAGDVHVTPLNQFNKFKQQRIILEITMNKKLISIVIPVLLGVSSATYGACDQIERVFQQDTGRYDILPSFGDSSERMFETNTTLHVPVGWSEPVTAKKVYRCEISLGSQWRDMASCLYERLIGENTGSYAFWEYSPNRGLNFIGGFSSTRTVSYTPRTRGAFDIGLVATDKHTRDYNGFYYPFCETTRVYAQTIPKLTIVNSLLPHGSVISAQVGIEYDSQYSAYGVAGRAPTVIWTIQNVMNPNESYEVRTPHGILNFSPPFNGSFDVTATLYDGKYESTVGLGNIVYGGGSGGGGGIIQP</sequence>
<evidence type="ECO:0008006" key="3">
    <source>
        <dbReference type="Google" id="ProtNLM"/>
    </source>
</evidence>
<protein>
    <recommendedName>
        <fullName evidence="3">Ig-like domain-containing protein</fullName>
    </recommendedName>
</protein>
<accession>A0ABY0BW08</accession>
<organism evidence="1 2">
    <name type="scientific">Aliidiomarina maris</name>
    <dbReference type="NCBI Taxonomy" id="531312"/>
    <lineage>
        <taxon>Bacteria</taxon>
        <taxon>Pseudomonadati</taxon>
        <taxon>Pseudomonadota</taxon>
        <taxon>Gammaproteobacteria</taxon>
        <taxon>Alteromonadales</taxon>
        <taxon>Idiomarinaceae</taxon>
        <taxon>Aliidiomarina</taxon>
    </lineage>
</organism>
<dbReference type="RefSeq" id="WP_111568113.1">
    <property type="nucleotide sequence ID" value="NZ_PIPK01000001.1"/>
</dbReference>
<comment type="caution">
    <text evidence="1">The sequence shown here is derived from an EMBL/GenBank/DDBJ whole genome shotgun (WGS) entry which is preliminary data.</text>
</comment>